<feature type="non-terminal residue" evidence="4">
    <location>
        <position position="262"/>
    </location>
</feature>
<reference evidence="4" key="2">
    <citation type="submission" date="2020-11" db="EMBL/GenBank/DDBJ databases">
        <authorList>
            <consortium name="DOE Joint Genome Institute"/>
            <person name="Kuo A."/>
            <person name="Miyauchi S."/>
            <person name="Kiss E."/>
            <person name="Drula E."/>
            <person name="Kohler A."/>
            <person name="Sanchez-Garcia M."/>
            <person name="Andreopoulos B."/>
            <person name="Barry K.W."/>
            <person name="Bonito G."/>
            <person name="Buee M."/>
            <person name="Carver A."/>
            <person name="Chen C."/>
            <person name="Cichocki N."/>
            <person name="Clum A."/>
            <person name="Culley D."/>
            <person name="Crous P.W."/>
            <person name="Fauchery L."/>
            <person name="Girlanda M."/>
            <person name="Hayes R."/>
            <person name="Keri Z."/>
            <person name="Labutti K."/>
            <person name="Lipzen A."/>
            <person name="Lombard V."/>
            <person name="Magnuson J."/>
            <person name="Maillard F."/>
            <person name="Morin E."/>
            <person name="Murat C."/>
            <person name="Nolan M."/>
            <person name="Ohm R."/>
            <person name="Pangilinan J."/>
            <person name="Pereira M."/>
            <person name="Perotto S."/>
            <person name="Peter M."/>
            <person name="Riley R."/>
            <person name="Sitrit Y."/>
            <person name="Stielow B."/>
            <person name="Szollosi G."/>
            <person name="Zifcakova L."/>
            <person name="Stursova M."/>
            <person name="Spatafora J.W."/>
            <person name="Tedersoo L."/>
            <person name="Vaario L.-M."/>
            <person name="Yamada A."/>
            <person name="Yan M."/>
            <person name="Wang P."/>
            <person name="Xu J."/>
            <person name="Bruns T."/>
            <person name="Baldrian P."/>
            <person name="Vilgalys R."/>
            <person name="Henrissat B."/>
            <person name="Grigoriev I.V."/>
            <person name="Hibbett D."/>
            <person name="Nagy L.G."/>
            <person name="Martin F.M."/>
        </authorList>
    </citation>
    <scope>NUCLEOTIDE SEQUENCE</scope>
    <source>
        <strain evidence="4">UH-Tt-Lm1</strain>
    </source>
</reference>
<proteinExistence type="inferred from homology"/>
<evidence type="ECO:0000313" key="5">
    <source>
        <dbReference type="Proteomes" id="UP000736335"/>
    </source>
</evidence>
<dbReference type="GO" id="GO:0005739">
    <property type="term" value="C:mitochondrion"/>
    <property type="evidence" value="ECO:0007669"/>
    <property type="project" value="TreeGrafter"/>
</dbReference>
<dbReference type="Proteomes" id="UP000736335">
    <property type="component" value="Unassembled WGS sequence"/>
</dbReference>
<gene>
    <name evidence="4" type="ORF">BJ322DRAFT_986976</name>
</gene>
<dbReference type="Gene3D" id="3.40.50.1820">
    <property type="entry name" value="alpha/beta hydrolase"/>
    <property type="match status" value="1"/>
</dbReference>
<dbReference type="Pfam" id="PF00561">
    <property type="entry name" value="Abhydrolase_1"/>
    <property type="match status" value="1"/>
</dbReference>
<keyword evidence="5" id="KW-1185">Reference proteome</keyword>
<dbReference type="AlphaFoldDB" id="A0A9P6HN11"/>
<name>A0A9P6HN11_9AGAM</name>
<dbReference type="InterPro" id="IPR000073">
    <property type="entry name" value="AB_hydrolase_1"/>
</dbReference>
<accession>A0A9P6HN11</accession>
<protein>
    <submittedName>
        <fullName evidence="4">Alpha beta-hydrolase</fullName>
    </submittedName>
</protein>
<dbReference type="InterPro" id="IPR029058">
    <property type="entry name" value="AB_hydrolase_fold"/>
</dbReference>
<evidence type="ECO:0000259" key="3">
    <source>
        <dbReference type="Pfam" id="PF00561"/>
    </source>
</evidence>
<dbReference type="EMBL" id="WIUZ02000002">
    <property type="protein sequence ID" value="KAF9790734.1"/>
    <property type="molecule type" value="Genomic_DNA"/>
</dbReference>
<comment type="similarity">
    <text evidence="1">Belongs to the AB hydrolase superfamily.</text>
</comment>
<evidence type="ECO:0000313" key="4">
    <source>
        <dbReference type="EMBL" id="KAF9790734.1"/>
    </source>
</evidence>
<reference evidence="4" key="1">
    <citation type="journal article" date="2020" name="Nat. Commun.">
        <title>Large-scale genome sequencing of mycorrhizal fungi provides insights into the early evolution of symbiotic traits.</title>
        <authorList>
            <person name="Miyauchi S."/>
            <person name="Kiss E."/>
            <person name="Kuo A."/>
            <person name="Drula E."/>
            <person name="Kohler A."/>
            <person name="Sanchez-Garcia M."/>
            <person name="Morin E."/>
            <person name="Andreopoulos B."/>
            <person name="Barry K.W."/>
            <person name="Bonito G."/>
            <person name="Buee M."/>
            <person name="Carver A."/>
            <person name="Chen C."/>
            <person name="Cichocki N."/>
            <person name="Clum A."/>
            <person name="Culley D."/>
            <person name="Crous P.W."/>
            <person name="Fauchery L."/>
            <person name="Girlanda M."/>
            <person name="Hayes R.D."/>
            <person name="Keri Z."/>
            <person name="LaButti K."/>
            <person name="Lipzen A."/>
            <person name="Lombard V."/>
            <person name="Magnuson J."/>
            <person name="Maillard F."/>
            <person name="Murat C."/>
            <person name="Nolan M."/>
            <person name="Ohm R.A."/>
            <person name="Pangilinan J."/>
            <person name="Pereira M.F."/>
            <person name="Perotto S."/>
            <person name="Peter M."/>
            <person name="Pfister S."/>
            <person name="Riley R."/>
            <person name="Sitrit Y."/>
            <person name="Stielow J.B."/>
            <person name="Szollosi G."/>
            <person name="Zifcakova L."/>
            <person name="Stursova M."/>
            <person name="Spatafora J.W."/>
            <person name="Tedersoo L."/>
            <person name="Vaario L.M."/>
            <person name="Yamada A."/>
            <person name="Yan M."/>
            <person name="Wang P."/>
            <person name="Xu J."/>
            <person name="Bruns T."/>
            <person name="Baldrian P."/>
            <person name="Vilgalys R."/>
            <person name="Dunand C."/>
            <person name="Henrissat B."/>
            <person name="Grigoriev I.V."/>
            <person name="Hibbett D."/>
            <person name="Nagy L.G."/>
            <person name="Martin F.M."/>
        </authorList>
    </citation>
    <scope>NUCLEOTIDE SEQUENCE</scope>
    <source>
        <strain evidence="4">UH-Tt-Lm1</strain>
    </source>
</reference>
<sequence length="262" mass="28944">SSVVDLEYELFAPNGTSSTGGEKGPVVILHGLLGSKRNWQSISKAMSRELQRPIYPLDLRNHGSSPHVEPMTYTAMANDVLHFLRKHSLSNVSLIGHSMGGKVAMAAALSPELPRNAVSNLIVVDIAPSRAASLSQEFAGYFEGMQKVEEARVGTRQDAENILTEYEKDPMVRAFLMTNLVKPQNEPVKFKVPLRILGNSLGELADFPQDLGGRTWRDGQVVAIKGRRSKYVNKHNFPIMQDMFPGAVLEELDAGHWVHSEE</sequence>
<dbReference type="PANTHER" id="PTHR46118">
    <property type="entry name" value="PROTEIN ABHD11"/>
    <property type="match status" value="1"/>
</dbReference>
<dbReference type="SUPFAM" id="SSF53474">
    <property type="entry name" value="alpha/beta-Hydrolases"/>
    <property type="match status" value="1"/>
</dbReference>
<evidence type="ECO:0000256" key="2">
    <source>
        <dbReference type="ARBA" id="ARBA00022801"/>
    </source>
</evidence>
<evidence type="ECO:0000256" key="1">
    <source>
        <dbReference type="ARBA" id="ARBA00008645"/>
    </source>
</evidence>
<feature type="domain" description="AB hydrolase-1" evidence="3">
    <location>
        <begin position="25"/>
        <end position="261"/>
    </location>
</feature>
<comment type="caution">
    <text evidence="4">The sequence shown here is derived from an EMBL/GenBank/DDBJ whole genome shotgun (WGS) entry which is preliminary data.</text>
</comment>
<feature type="non-terminal residue" evidence="4">
    <location>
        <position position="1"/>
    </location>
</feature>
<dbReference type="PANTHER" id="PTHR46118:SF4">
    <property type="entry name" value="PROTEIN ABHD11"/>
    <property type="match status" value="1"/>
</dbReference>
<dbReference type="OrthoDB" id="8119704at2759"/>
<dbReference type="GO" id="GO:0052689">
    <property type="term" value="F:carboxylic ester hydrolase activity"/>
    <property type="evidence" value="ECO:0007669"/>
    <property type="project" value="TreeGrafter"/>
</dbReference>
<keyword evidence="2" id="KW-0378">Hydrolase</keyword>
<organism evidence="4 5">
    <name type="scientific">Thelephora terrestris</name>
    <dbReference type="NCBI Taxonomy" id="56493"/>
    <lineage>
        <taxon>Eukaryota</taxon>
        <taxon>Fungi</taxon>
        <taxon>Dikarya</taxon>
        <taxon>Basidiomycota</taxon>
        <taxon>Agaricomycotina</taxon>
        <taxon>Agaricomycetes</taxon>
        <taxon>Thelephorales</taxon>
        <taxon>Thelephoraceae</taxon>
        <taxon>Thelephora</taxon>
    </lineage>
</organism>